<dbReference type="AlphaFoldDB" id="A0A4R3JT05"/>
<dbReference type="EMBL" id="SLZV01000001">
    <property type="protein sequence ID" value="TCS70336.1"/>
    <property type="molecule type" value="Genomic_DNA"/>
</dbReference>
<sequence length="76" mass="8682">MKDIEKKLENLYTKLGKAYYEGRFEDPLPELLPLFDAITELKYSQEQNDEKAFCPQCGNELKGQAIFCGKCGCRIG</sequence>
<protein>
    <recommendedName>
        <fullName evidence="5">Zinc ribbon protein</fullName>
    </recommendedName>
</protein>
<organism evidence="2 3">
    <name type="scientific">Faecalimonas umbilicata</name>
    <dbReference type="NCBI Taxonomy" id="1912855"/>
    <lineage>
        <taxon>Bacteria</taxon>
        <taxon>Bacillati</taxon>
        <taxon>Bacillota</taxon>
        <taxon>Clostridia</taxon>
        <taxon>Lachnospirales</taxon>
        <taxon>Lachnospiraceae</taxon>
        <taxon>Faecalimonas</taxon>
    </lineage>
</organism>
<reference evidence="2 3" key="2">
    <citation type="submission" date="2019-03" db="EMBL/GenBank/DDBJ databases">
        <title>Genomic Encyclopedia of Type Strains, Phase IV (KMG-IV): sequencing the most valuable type-strain genomes for metagenomic binning, comparative biology and taxonomic classification.</title>
        <authorList>
            <person name="Goeker M."/>
        </authorList>
    </citation>
    <scope>NUCLEOTIDE SEQUENCE [LARGE SCALE GENOMIC DNA]</scope>
    <source>
        <strain evidence="2 3">DSM 103426</strain>
    </source>
</reference>
<comment type="caution">
    <text evidence="2">The sequence shown here is derived from an EMBL/GenBank/DDBJ whole genome shotgun (WGS) entry which is preliminary data.</text>
</comment>
<name>A0A4R3JT05_9FIRM</name>
<accession>A0A4R3JT05</accession>
<evidence type="ECO:0000313" key="1">
    <source>
        <dbReference type="EMBL" id="GBU04043.1"/>
    </source>
</evidence>
<keyword evidence="4" id="KW-1185">Reference proteome</keyword>
<gene>
    <name evidence="2" type="ORF">EDD74_101187</name>
    <name evidence="1" type="ORF">FAEUMB_05840</name>
</gene>
<evidence type="ECO:0000313" key="2">
    <source>
        <dbReference type="EMBL" id="TCS70336.1"/>
    </source>
</evidence>
<evidence type="ECO:0000313" key="4">
    <source>
        <dbReference type="Proteomes" id="UP000702954"/>
    </source>
</evidence>
<dbReference type="Proteomes" id="UP000702954">
    <property type="component" value="Unassembled WGS sequence"/>
</dbReference>
<dbReference type="Proteomes" id="UP000294613">
    <property type="component" value="Unassembled WGS sequence"/>
</dbReference>
<evidence type="ECO:0008006" key="5">
    <source>
        <dbReference type="Google" id="ProtNLM"/>
    </source>
</evidence>
<evidence type="ECO:0000313" key="3">
    <source>
        <dbReference type="Proteomes" id="UP000294613"/>
    </source>
</evidence>
<dbReference type="EMBL" id="BHEO01000002">
    <property type="protein sequence ID" value="GBU04043.1"/>
    <property type="molecule type" value="Genomic_DNA"/>
</dbReference>
<reference evidence="1 4" key="1">
    <citation type="journal article" date="2018" name="Int. J. Syst. Evol. Microbiol.">
        <title>Draft Genome Sequence of Faecalimonas umbilicata JCM 30896T, an Acetate-Producing Bacterium Isolated from Human Feces.</title>
        <authorList>
            <person name="Sakamoto M."/>
            <person name="Ikeyama N."/>
            <person name="Yuki M."/>
            <person name="Ohkuma M."/>
        </authorList>
    </citation>
    <scope>NUCLEOTIDE SEQUENCE [LARGE SCALE GENOMIC DNA]</scope>
    <source>
        <strain evidence="1 4">EGH7</strain>
    </source>
</reference>
<proteinExistence type="predicted"/>
<dbReference type="RefSeq" id="WP_116441127.1">
    <property type="nucleotide sequence ID" value="NZ_BHEO01000002.1"/>
</dbReference>